<dbReference type="NCBIfam" id="TIGR00172">
    <property type="entry name" value="maf"/>
    <property type="match status" value="1"/>
</dbReference>
<comment type="catalytic activity">
    <reaction evidence="4">
        <text>UTP + H2O = UMP + diphosphate + H(+)</text>
        <dbReference type="Rhea" id="RHEA:29395"/>
        <dbReference type="ChEBI" id="CHEBI:15377"/>
        <dbReference type="ChEBI" id="CHEBI:15378"/>
        <dbReference type="ChEBI" id="CHEBI:33019"/>
        <dbReference type="ChEBI" id="CHEBI:46398"/>
        <dbReference type="ChEBI" id="CHEBI:57865"/>
        <dbReference type="EC" id="3.6.1.9"/>
    </reaction>
</comment>
<keyword evidence="2 4" id="KW-0378">Hydrolase</keyword>
<evidence type="ECO:0000313" key="5">
    <source>
        <dbReference type="EMBL" id="MFC3146556.1"/>
    </source>
</evidence>
<keyword evidence="4" id="KW-0963">Cytoplasm</keyword>
<dbReference type="PANTHER" id="PTHR43213:SF5">
    <property type="entry name" value="BIFUNCTIONAL DTTP_UTP PYROPHOSPHATASE_METHYLTRANSFERASE PROTEIN-RELATED"/>
    <property type="match status" value="1"/>
</dbReference>
<dbReference type="HAMAP" id="MF_00528">
    <property type="entry name" value="Maf"/>
    <property type="match status" value="1"/>
</dbReference>
<comment type="function">
    <text evidence="4">Nucleoside triphosphate pyrophosphatase that hydrolyzes dTTP and UTP. May have a dual role in cell division arrest and in preventing the incorporation of modified nucleotides into cellular nucleic acids.</text>
</comment>
<feature type="site" description="Important for substrate specificity" evidence="4">
    <location>
        <position position="80"/>
    </location>
</feature>
<dbReference type="InterPro" id="IPR003697">
    <property type="entry name" value="Maf-like"/>
</dbReference>
<comment type="caution">
    <text evidence="5">The sequence shown here is derived from an EMBL/GenBank/DDBJ whole genome shotgun (WGS) entry which is preliminary data.</text>
</comment>
<evidence type="ECO:0000313" key="6">
    <source>
        <dbReference type="Proteomes" id="UP001595556"/>
    </source>
</evidence>
<dbReference type="EC" id="3.6.1.9" evidence="4"/>
<protein>
    <recommendedName>
        <fullName evidence="4">dTTP/UTP pyrophosphatase</fullName>
        <shortName evidence="4">dTTPase/UTPase</shortName>
        <ecNumber evidence="4">3.6.1.9</ecNumber>
    </recommendedName>
    <alternativeName>
        <fullName evidence="4">Nucleoside triphosphate pyrophosphatase</fullName>
    </alternativeName>
    <alternativeName>
        <fullName evidence="4">Nucleotide pyrophosphatase</fullName>
        <shortName evidence="4">Nucleotide PPase</shortName>
    </alternativeName>
</protein>
<dbReference type="InterPro" id="IPR029001">
    <property type="entry name" value="ITPase-like_fam"/>
</dbReference>
<dbReference type="PANTHER" id="PTHR43213">
    <property type="entry name" value="BIFUNCTIONAL DTTP/UTP PYROPHOSPHATASE/METHYLTRANSFERASE PROTEIN-RELATED"/>
    <property type="match status" value="1"/>
</dbReference>
<dbReference type="EMBL" id="JBHRTI010000003">
    <property type="protein sequence ID" value="MFC3146556.1"/>
    <property type="molecule type" value="Genomic_DNA"/>
</dbReference>
<keyword evidence="3 4" id="KW-0546">Nucleotide metabolism</keyword>
<comment type="similarity">
    <text evidence="4">Belongs to the Maf family. YhdE subfamily.</text>
</comment>
<evidence type="ECO:0000256" key="1">
    <source>
        <dbReference type="ARBA" id="ARBA00001968"/>
    </source>
</evidence>
<evidence type="ECO:0000256" key="3">
    <source>
        <dbReference type="ARBA" id="ARBA00023080"/>
    </source>
</evidence>
<comment type="caution">
    <text evidence="4">Lacks conserved residue(s) required for the propagation of feature annotation.</text>
</comment>
<dbReference type="CDD" id="cd00555">
    <property type="entry name" value="Maf"/>
    <property type="match status" value="1"/>
</dbReference>
<feature type="active site" description="Proton acceptor" evidence="4">
    <location>
        <position position="79"/>
    </location>
</feature>
<evidence type="ECO:0000256" key="4">
    <source>
        <dbReference type="HAMAP-Rule" id="MF_00528"/>
    </source>
</evidence>
<evidence type="ECO:0000256" key="2">
    <source>
        <dbReference type="ARBA" id="ARBA00022801"/>
    </source>
</evidence>
<proteinExistence type="inferred from homology"/>
<dbReference type="Pfam" id="PF02545">
    <property type="entry name" value="Maf"/>
    <property type="match status" value="1"/>
</dbReference>
<feature type="site" description="Important for substrate specificity" evidence="4">
    <location>
        <position position="11"/>
    </location>
</feature>
<dbReference type="RefSeq" id="WP_377300862.1">
    <property type="nucleotide sequence ID" value="NZ_CP180191.1"/>
</dbReference>
<keyword evidence="6" id="KW-1185">Reference proteome</keyword>
<sequence>MKIYLASQSPRRQELLRQIGVQFDLLLPDAEEDAESLEAERAGEAPLTYVKRVVYAKALAAAQRLKRRALPALPILVADTTVALGRTILHKPVDAKDNARMLRALSGTTHRVLTGIAVVHLDKARTRIDEAVSESFVSFKPLTPRDVRNYLASGEGTGKAGGYAIQGLAGAYVTQIHGSYSGIMGLPLAETAALLKI</sequence>
<gene>
    <name evidence="5" type="ORF">ACFOEN_02740</name>
</gene>
<dbReference type="SUPFAM" id="SSF52972">
    <property type="entry name" value="ITPase-like"/>
    <property type="match status" value="1"/>
</dbReference>
<reference evidence="6" key="1">
    <citation type="journal article" date="2019" name="Int. J. Syst. Evol. Microbiol.">
        <title>The Global Catalogue of Microorganisms (GCM) 10K type strain sequencing project: providing services to taxonomists for standard genome sequencing and annotation.</title>
        <authorList>
            <consortium name="The Broad Institute Genomics Platform"/>
            <consortium name="The Broad Institute Genome Sequencing Center for Infectious Disease"/>
            <person name="Wu L."/>
            <person name="Ma J."/>
        </authorList>
    </citation>
    <scope>NUCLEOTIDE SEQUENCE [LARGE SCALE GENOMIC DNA]</scope>
    <source>
        <strain evidence="6">KCTC 52168</strain>
    </source>
</reference>
<accession>A0ABV7H1U6</accession>
<dbReference type="Gene3D" id="3.90.950.10">
    <property type="match status" value="1"/>
</dbReference>
<name>A0ABV7H1U6_9BURK</name>
<feature type="site" description="Important for substrate specificity" evidence="4">
    <location>
        <position position="166"/>
    </location>
</feature>
<dbReference type="PIRSF" id="PIRSF006305">
    <property type="entry name" value="Maf"/>
    <property type="match status" value="1"/>
</dbReference>
<comment type="cofactor">
    <cofactor evidence="1 4">
        <name>a divalent metal cation</name>
        <dbReference type="ChEBI" id="CHEBI:60240"/>
    </cofactor>
</comment>
<organism evidence="5 6">
    <name type="scientific">Piscinibacterium candidicorallinum</name>
    <dbReference type="NCBI Taxonomy" id="1793872"/>
    <lineage>
        <taxon>Bacteria</taxon>
        <taxon>Pseudomonadati</taxon>
        <taxon>Pseudomonadota</taxon>
        <taxon>Betaproteobacteria</taxon>
        <taxon>Burkholderiales</taxon>
        <taxon>Piscinibacterium</taxon>
    </lineage>
</organism>
<dbReference type="Proteomes" id="UP001595556">
    <property type="component" value="Unassembled WGS sequence"/>
</dbReference>
<dbReference type="GO" id="GO:0016787">
    <property type="term" value="F:hydrolase activity"/>
    <property type="evidence" value="ECO:0007669"/>
    <property type="project" value="UniProtKB-KW"/>
</dbReference>
<comment type="catalytic activity">
    <reaction evidence="4">
        <text>dTTP + H2O = dTMP + diphosphate + H(+)</text>
        <dbReference type="Rhea" id="RHEA:28534"/>
        <dbReference type="ChEBI" id="CHEBI:15377"/>
        <dbReference type="ChEBI" id="CHEBI:15378"/>
        <dbReference type="ChEBI" id="CHEBI:33019"/>
        <dbReference type="ChEBI" id="CHEBI:37568"/>
        <dbReference type="ChEBI" id="CHEBI:63528"/>
        <dbReference type="EC" id="3.6.1.9"/>
    </reaction>
</comment>
<comment type="subcellular location">
    <subcellularLocation>
        <location evidence="4">Cytoplasm</location>
    </subcellularLocation>
</comment>